<sequence>MLGDTMYNLQNNPILTPYQTKVLKVFFSTNFSQSFFLTGGTALSAFYLAHRESQDLDLFSLENFDSQQLTVTIQDLARQTNSVITTKVTSPTYHEIYLENKTENGIQRLDFVREQPKHFGNIQKIEGVAVDSLENIGSNKVLGILGRLEPKDYVDLYFVVTKTEWTFDQLFDLAKQKDTGLSEFYFANIIAEAASIQNWPLTKIPFSPPALISYYEDLAHTLLLKIKPVNAKTKATLASLK</sequence>
<protein>
    <recommendedName>
        <fullName evidence="3">Nucleotidyl transferase AbiEii/AbiGii toxin family protein</fullName>
    </recommendedName>
</protein>
<evidence type="ECO:0000313" key="1">
    <source>
        <dbReference type="EMBL" id="KKR91421.1"/>
    </source>
</evidence>
<organism evidence="1 2">
    <name type="scientific">Candidatus Woesebacteria bacterium GW2011_GWA1_41_13b</name>
    <dbReference type="NCBI Taxonomy" id="1618555"/>
    <lineage>
        <taxon>Bacteria</taxon>
        <taxon>Candidatus Woeseibacteriota</taxon>
    </lineage>
</organism>
<dbReference type="EMBL" id="LCAO01000012">
    <property type="protein sequence ID" value="KKR91421.1"/>
    <property type="molecule type" value="Genomic_DNA"/>
</dbReference>
<reference evidence="1 2" key="1">
    <citation type="journal article" date="2015" name="Nature">
        <title>rRNA introns, odd ribosomes, and small enigmatic genomes across a large radiation of phyla.</title>
        <authorList>
            <person name="Brown C.T."/>
            <person name="Hug L.A."/>
            <person name="Thomas B.C."/>
            <person name="Sharon I."/>
            <person name="Castelle C.J."/>
            <person name="Singh A."/>
            <person name="Wilkins M.J."/>
            <person name="Williams K.H."/>
            <person name="Banfield J.F."/>
        </authorList>
    </citation>
    <scope>NUCLEOTIDE SEQUENCE [LARGE SCALE GENOMIC DNA]</scope>
</reference>
<dbReference type="AlphaFoldDB" id="A0A0G0UV55"/>
<dbReference type="Gene3D" id="3.10.450.620">
    <property type="entry name" value="JHP933, nucleotidyltransferase-like core domain"/>
    <property type="match status" value="1"/>
</dbReference>
<comment type="caution">
    <text evidence="1">The sequence shown here is derived from an EMBL/GenBank/DDBJ whole genome shotgun (WGS) entry which is preliminary data.</text>
</comment>
<proteinExistence type="predicted"/>
<dbReference type="InterPro" id="IPR014942">
    <property type="entry name" value="AbiEii"/>
</dbReference>
<evidence type="ECO:0008006" key="3">
    <source>
        <dbReference type="Google" id="ProtNLM"/>
    </source>
</evidence>
<gene>
    <name evidence="1" type="ORF">UU42_C0012G0018</name>
</gene>
<accession>A0A0G0UV55</accession>
<dbReference type="Proteomes" id="UP000034676">
    <property type="component" value="Unassembled WGS sequence"/>
</dbReference>
<dbReference type="Pfam" id="PF08843">
    <property type="entry name" value="AbiEii"/>
    <property type="match status" value="1"/>
</dbReference>
<name>A0A0G0UV55_9BACT</name>
<evidence type="ECO:0000313" key="2">
    <source>
        <dbReference type="Proteomes" id="UP000034676"/>
    </source>
</evidence>